<evidence type="ECO:0000256" key="3">
    <source>
        <dbReference type="ARBA" id="ARBA00022553"/>
    </source>
</evidence>
<keyword evidence="8" id="KW-1133">Transmembrane helix</keyword>
<dbReference type="GO" id="GO:0006952">
    <property type="term" value="P:defense response"/>
    <property type="evidence" value="ECO:0007669"/>
    <property type="project" value="UniProtKB-ARBA"/>
</dbReference>
<dbReference type="Pfam" id="PF00560">
    <property type="entry name" value="LRR_1"/>
    <property type="match status" value="6"/>
</dbReference>
<dbReference type="SUPFAM" id="SSF52058">
    <property type="entry name" value="L domain-like"/>
    <property type="match status" value="6"/>
</dbReference>
<dbReference type="InterPro" id="IPR055414">
    <property type="entry name" value="LRR_R13L4/SHOC2-like"/>
</dbReference>
<dbReference type="PROSITE" id="PS51450">
    <property type="entry name" value="LRR"/>
    <property type="match status" value="2"/>
</dbReference>
<evidence type="ECO:0000256" key="4">
    <source>
        <dbReference type="ARBA" id="ARBA00022614"/>
    </source>
</evidence>
<dbReference type="FunFam" id="3.80.10.10:FF:000383">
    <property type="entry name" value="Leucine-rich repeat receptor protein kinase EMS1"/>
    <property type="match status" value="1"/>
</dbReference>
<evidence type="ECO:0000313" key="15">
    <source>
        <dbReference type="EMBL" id="GGX16269.1"/>
    </source>
</evidence>
<dbReference type="Gene3D" id="2.60.40.10">
    <property type="entry name" value="Immunoglobulins"/>
    <property type="match status" value="6"/>
</dbReference>
<keyword evidence="16" id="KW-1185">Reference proteome</keyword>
<dbReference type="PANTHER" id="PTHR48052">
    <property type="entry name" value="UNNAMED PRODUCT"/>
    <property type="match status" value="1"/>
</dbReference>
<gene>
    <name evidence="15" type="ORF">GCM10007384_17280</name>
</gene>
<evidence type="ECO:0000313" key="16">
    <source>
        <dbReference type="Proteomes" id="UP000601108"/>
    </source>
</evidence>
<dbReference type="FunFam" id="3.80.10.10:FF:000719">
    <property type="entry name" value="MDIS1-interacting receptor like kinase 2 isoform A"/>
    <property type="match status" value="1"/>
</dbReference>
<keyword evidence="5" id="KW-0812">Transmembrane</keyword>
<dbReference type="FunFam" id="3.80.10.10:FF:000299">
    <property type="entry name" value="Piriformospora indica-insensitive protein 2"/>
    <property type="match status" value="1"/>
</dbReference>
<dbReference type="Pfam" id="PF08263">
    <property type="entry name" value="LRRNT_2"/>
    <property type="match status" value="4"/>
</dbReference>
<dbReference type="InterPro" id="IPR003598">
    <property type="entry name" value="Ig_sub2"/>
</dbReference>
<dbReference type="InterPro" id="IPR013783">
    <property type="entry name" value="Ig-like_fold"/>
</dbReference>
<dbReference type="PROSITE" id="PS50835">
    <property type="entry name" value="IG_LIKE"/>
    <property type="match status" value="1"/>
</dbReference>
<sequence length="2925" mass="322056">MLVLLTVYSGLTSIAQVSPSERQALINLYTTTVGTNWTNTQANNQPWLINDSNSLVQDWHGVTVVANKVTGLTLDNNNLVGTIPNSISNLVNLKTLSLSKNTLSGSIPEAIGGLVNLKTLSLERNKLTGSIPVTISNLSNLANLSLYLNKLNGTIPSELGSLTELKVIHIGFNNLQGSIPVSLGNLSKLTFLHLSGNKLEGVIPNQLGNLVSLVTLGVSNNNLSGNIPKEISNLTKLASFSFENNGFVFNDFESEHTYHKTKFRTYGYFPQRKTDIEETLSLEKGQSITLTSSDLTSINNTYQWYKNNIPISGATNKNLVISNATDTDAGVYHFIANNAVVIDLALERSSITISVASSPVDDIVKVSEAERQALIDLYTATAGASWTNTQANNQPWLINDPNSLIKDWYGVTVIDNKVTGLQLDNNNLVGTIPNSISNLLNLESLSLIRNTLSGNIPDTIGGLINLKTLSLERNTLTGSIPATISNLSKLTNLSLFLNKLNGVIPSGLGNLTELKSIHIGHNKLQGSIPSSFGNLSKLTNLYVSDNNLEGEIPKEFGNLISIVSLSISHNNFSGKIPSRISNLTKLINFRFEGNSFVFNNFETEHLASKAKFTNYVYSPQGKVDIVETLSAPLGQSINLSSTVLTSTNNSYQWYKNNVAITGATSKDLVISNTTETDAGIYHFTATNSVVKDLILIRNPITLSISAADACGVSAVEKQALIDLYNSTNGANWSNNTNWLSATIPVCDWYGVTVVDGKVTAVELVSNNLVGDIPLGIKGLTNLVKLNLETNQLTGTIPIELGQLTNLQFLSLNQNDLYGGIPTELELLNKLTSLYLGHNKLTGSIPVSLTKLSNLRYLHLQGNKLSGVIPVALGTLSNLTDLNLYSNALTGNIPAELGQLLNLKSLHLDNNQLTGSIPVTFGELINLVDLNLYNNNLSGSIPAVLGNLSNLQSLYIYNNQLSGTIPVTFGQLSNLKTLDVHSNELTGELPNTLSKLLNLESLWVHDNQFSGKIPSTLVTLPKLQLLYLNDNQFVFSNLESEFNAYISRFGSGLKYFPQGKVDLEEEQPVVIGDEITLRTRVLTSSNNSYKWFKNNVEISGATNSTLKITAAKESDAGVYHFEAINSTVYDLNLVRNPITLKVTSDVCSVSAREKQALIDFYTQTGGESWTIKTNWLTDIPVCNWYGVTVVNGKVTGLKLSNNNLSGTIPFSLFQLFNLKDIDLSNNQLIGEIPNDFKKLIEIEEVLLYNNQLHGGISKVFGQLIKLKRILLNNNQLIGNIPVELTQISGLTELRLNDNQLSGDIPLGFDQLAGLTNFSLFNNQFVFSQIEASFIALQTKLGTGFVYQPQEKVDQNEIISVAIGEPVTLTSIDLTSGNNIYKWYKDNVEITGATDKNFVIAAASDSDAGTYYFTSTNKVTTGLTLTRNPIKLEVGTVSCEVPVAERQALIDIYNNTNGDNWANTLGNNKPWNINDPNSKVCDWYGVKVTNGKVTSLKLVNNNLAGNIPSSLFQLINLQEIQLSNNQLDGIISLKLLNLKELRVLNLENNKLEGEILENIGELSNLEHLLLSNNNLTGNIPETLRQIAKLENLQLNTNKLTGTIPKELGELINLRSLILSNNQLSGTVPVTFNQLKKLEVLMLSNNQLSGSIPTGFDQFVGLKNFTIFDNKFIFSEIEPTFTILKAKLGIGFIHNPQAKVDEIESRTVVAGLNEVLTSKALISINNNYQWYKNGVAIPGATNKELILNDVSNNDIGIYHFVATNSVVTELIIERNPITISVAPSDSCGVSAAEKQGLIDFYTITNGAGWTNNTNWLSTTVPVCDWYGVTVVNGKVTALSLPKNNITGKIPTSISQLVNLTTLRLNDNKLSGGIPSTLGKVVSLEHLYLSWNHLTGEIPSYLGKLKGLRTLEAMGNQLTGNIPVELGSLTSLERLSLYRNLLTGRIPVELSSLFNLKYLSLSDNQLSGSIPTSLGSLTKLEELSLFRNQLTEGIPVQLGQLSSLKHLYLNHNQLSGSIPAEFGALSNLQYLWLSTNELTNNIPTELGNLRKLQDFKANDNQLSGSIPIVLGNVLSLKYLELARNQLSGPIPVQFGQLTNLEQLYLSDNQLSGRVPTVLSQLTSLKHLMIDSNRFVFWNVEPEFNTYKSNLTSFLYAPQAKVDNVENYTIYTGKSITFTSNALTSINNSYQWYKNNIAIPGATNKDLIITNATTTDAGVYHFTATNSIVTTLTLVRNSITLSVLVPNWESTQSFCSSEKIPTVSDLVSPIPNIPTVTWYETQRGGMALVGSTELESIVYWAEGNDNNPRVGVKVNINEGAPGTDEEDYQVFSIVSNAKIKDLKITGTNITWYGVSTGGIALDINSILEDGKSYYAQKGAASCRFEVAVAVKVFEPNGDTWQAFCKSDDPTINDLTKRFTILGSDTLIWYRNASGSEVYNSTEGLVNKGVYYVSQRDALNNESSRKRVTVTVYDIPAPVVTRKNQTFYTNDPVRISDLVAFGNNILWYDKAFGGVAYNPTEQLVDGATYYAGQTDYNCTAGEAGCCISTLREEVTVRILEKPLPSLVGCELFRPQPGEKYVISAWVREDGLQAINPVTRNFSEVSSVFTKLLNHLVKDKIFAPMIKDRHIPEVYVPKPETREFDILIPFIKNAVDKNLTIYNFKYVKEKQDGIGPERTVGFEFSLVPSTNAFKIKYITPRVKRRSTTYNYHYPLLKNPTLVLNFKETSVCGANFCMTSYFKIDGGQLSYSRNTIVNTSSRASGISSKIITYTYIPDPNYQAMEYANSLLWLRFRDESGLDIVPQNSTDIEFKPKGAVIDGWQRISAEFTIPIEATNMQIRLESRIKPDGPQDLNVYFDDIRMHRFDGNMKTFVYDPVTQRLKSELDENNYATFYEYDQEGGLIRVKKETERGVFTIQETRSGNSKLNNAQK</sequence>
<evidence type="ECO:0000256" key="1">
    <source>
        <dbReference type="ARBA" id="ARBA00004236"/>
    </source>
</evidence>
<dbReference type="GO" id="GO:0005886">
    <property type="term" value="C:plasma membrane"/>
    <property type="evidence" value="ECO:0007669"/>
    <property type="project" value="UniProtKB-SubCell"/>
</dbReference>
<evidence type="ECO:0000256" key="7">
    <source>
        <dbReference type="ARBA" id="ARBA00022737"/>
    </source>
</evidence>
<keyword evidence="4" id="KW-0433">Leucine-rich repeat</keyword>
<keyword evidence="10" id="KW-1015">Disulfide bond</keyword>
<evidence type="ECO:0000256" key="12">
    <source>
        <dbReference type="ARBA" id="ARBA00023180"/>
    </source>
</evidence>
<dbReference type="SMART" id="SM00369">
    <property type="entry name" value="LRR_TYP"/>
    <property type="match status" value="32"/>
</dbReference>
<dbReference type="FunFam" id="3.80.10.10:FF:000400">
    <property type="entry name" value="Nuclear pore complex protein NUP107"/>
    <property type="match status" value="2"/>
</dbReference>
<dbReference type="InterPro" id="IPR032675">
    <property type="entry name" value="LRR_dom_sf"/>
</dbReference>
<keyword evidence="3" id="KW-0597">Phosphoprotein</keyword>
<dbReference type="CDD" id="cd00096">
    <property type="entry name" value="Ig"/>
    <property type="match status" value="4"/>
</dbReference>
<evidence type="ECO:0000256" key="13">
    <source>
        <dbReference type="ARBA" id="ARBA00037847"/>
    </source>
</evidence>
<dbReference type="InterPro" id="IPR001611">
    <property type="entry name" value="Leu-rich_rpt"/>
</dbReference>
<keyword evidence="11" id="KW-0675">Receptor</keyword>
<organism evidence="15 16">
    <name type="scientific">Aquimarina muelleri</name>
    <dbReference type="NCBI Taxonomy" id="279356"/>
    <lineage>
        <taxon>Bacteria</taxon>
        <taxon>Pseudomonadati</taxon>
        <taxon>Bacteroidota</taxon>
        <taxon>Flavobacteriia</taxon>
        <taxon>Flavobacteriales</taxon>
        <taxon>Flavobacteriaceae</taxon>
        <taxon>Aquimarina</taxon>
    </lineage>
</organism>
<evidence type="ECO:0000256" key="11">
    <source>
        <dbReference type="ARBA" id="ARBA00023170"/>
    </source>
</evidence>
<dbReference type="GO" id="GO:0051707">
    <property type="term" value="P:response to other organism"/>
    <property type="evidence" value="ECO:0007669"/>
    <property type="project" value="UniProtKB-ARBA"/>
</dbReference>
<evidence type="ECO:0000256" key="6">
    <source>
        <dbReference type="ARBA" id="ARBA00022729"/>
    </source>
</evidence>
<evidence type="ECO:0000256" key="10">
    <source>
        <dbReference type="ARBA" id="ARBA00023157"/>
    </source>
</evidence>
<dbReference type="InterPro" id="IPR003599">
    <property type="entry name" value="Ig_sub"/>
</dbReference>
<dbReference type="InterPro" id="IPR036179">
    <property type="entry name" value="Ig-like_dom_sf"/>
</dbReference>
<keyword evidence="9" id="KW-0472">Membrane</keyword>
<reference evidence="15 16" key="1">
    <citation type="journal article" date="2014" name="Int. J. Syst. Evol. Microbiol.">
        <title>Complete genome sequence of Corynebacterium casei LMG S-19264T (=DSM 44701T), isolated from a smear-ripened cheese.</title>
        <authorList>
            <consortium name="US DOE Joint Genome Institute (JGI-PGF)"/>
            <person name="Walter F."/>
            <person name="Albersmeier A."/>
            <person name="Kalinowski J."/>
            <person name="Ruckert C."/>
        </authorList>
    </citation>
    <scope>NUCLEOTIDE SEQUENCE [LARGE SCALE GENOMIC DNA]</scope>
    <source>
        <strain evidence="15 16">KCTC 12285</strain>
    </source>
</reference>
<evidence type="ECO:0000256" key="5">
    <source>
        <dbReference type="ARBA" id="ARBA00022692"/>
    </source>
</evidence>
<proteinExistence type="predicted"/>
<dbReference type="FunFam" id="3.80.10.10:FF:000095">
    <property type="entry name" value="LRR receptor-like serine/threonine-protein kinase GSO1"/>
    <property type="match status" value="3"/>
</dbReference>
<dbReference type="FunFam" id="3.80.10.10:FF:000041">
    <property type="entry name" value="LRR receptor-like serine/threonine-protein kinase ERECTA"/>
    <property type="match status" value="1"/>
</dbReference>
<protein>
    <recommendedName>
        <fullName evidence="14">Ig-like domain-containing protein</fullName>
    </recommendedName>
</protein>
<dbReference type="PANTHER" id="PTHR48052:SF96">
    <property type="entry name" value="PROTEIN KINASE DOMAIN-CONTAINING PROTEIN"/>
    <property type="match status" value="1"/>
</dbReference>
<evidence type="ECO:0000256" key="9">
    <source>
        <dbReference type="ARBA" id="ARBA00023136"/>
    </source>
</evidence>
<dbReference type="GO" id="GO:0009653">
    <property type="term" value="P:anatomical structure morphogenesis"/>
    <property type="evidence" value="ECO:0007669"/>
    <property type="project" value="UniProtKB-ARBA"/>
</dbReference>
<dbReference type="InterPro" id="IPR003591">
    <property type="entry name" value="Leu-rich_rpt_typical-subtyp"/>
</dbReference>
<comment type="subcellular location">
    <subcellularLocation>
        <location evidence="1">Cell membrane</location>
    </subcellularLocation>
    <subcellularLocation>
        <location evidence="13">Endomembrane system</location>
        <topology evidence="13">Single-pass membrane protein</topology>
    </subcellularLocation>
</comment>
<dbReference type="InterPro" id="IPR013210">
    <property type="entry name" value="LRR_N_plant-typ"/>
</dbReference>
<evidence type="ECO:0000259" key="14">
    <source>
        <dbReference type="PROSITE" id="PS50835"/>
    </source>
</evidence>
<dbReference type="SMART" id="SM00408">
    <property type="entry name" value="IGc2"/>
    <property type="match status" value="6"/>
</dbReference>
<evidence type="ECO:0000256" key="2">
    <source>
        <dbReference type="ARBA" id="ARBA00022475"/>
    </source>
</evidence>
<dbReference type="SUPFAM" id="SSF48726">
    <property type="entry name" value="Immunoglobulin"/>
    <property type="match status" value="5"/>
</dbReference>
<dbReference type="GO" id="GO:0012505">
    <property type="term" value="C:endomembrane system"/>
    <property type="evidence" value="ECO:0007669"/>
    <property type="project" value="UniProtKB-SubCell"/>
</dbReference>
<dbReference type="Pfam" id="PF13855">
    <property type="entry name" value="LRR_8"/>
    <property type="match status" value="5"/>
</dbReference>
<keyword evidence="6" id="KW-0732">Signal</keyword>
<comment type="caution">
    <text evidence="15">The sequence shown here is derived from an EMBL/GenBank/DDBJ whole genome shotgun (WGS) entry which is preliminary data.</text>
</comment>
<dbReference type="EMBL" id="BMWS01000009">
    <property type="protein sequence ID" value="GGX16269.1"/>
    <property type="molecule type" value="Genomic_DNA"/>
</dbReference>
<dbReference type="SMART" id="SM00365">
    <property type="entry name" value="LRR_SD22"/>
    <property type="match status" value="25"/>
</dbReference>
<keyword evidence="12" id="KW-0325">Glycoprotein</keyword>
<name>A0A918JVS8_9FLAO</name>
<dbReference type="Pfam" id="PF23598">
    <property type="entry name" value="LRR_14"/>
    <property type="match status" value="3"/>
</dbReference>
<dbReference type="SMART" id="SM00409">
    <property type="entry name" value="IG"/>
    <property type="match status" value="6"/>
</dbReference>
<evidence type="ECO:0000256" key="8">
    <source>
        <dbReference type="ARBA" id="ARBA00022989"/>
    </source>
</evidence>
<dbReference type="Gene3D" id="3.80.10.10">
    <property type="entry name" value="Ribonuclease Inhibitor"/>
    <property type="match status" value="12"/>
</dbReference>
<feature type="domain" description="Ig-like" evidence="14">
    <location>
        <begin position="1056"/>
        <end position="1131"/>
    </location>
</feature>
<dbReference type="FunFam" id="3.80.10.10:FF:000453">
    <property type="entry name" value="Leucine-rich receptor-like protein kinase family protein"/>
    <property type="match status" value="1"/>
</dbReference>
<keyword evidence="2" id="KW-1003">Cell membrane</keyword>
<accession>A0A918JVS8</accession>
<keyword evidence="7" id="KW-0677">Repeat</keyword>
<dbReference type="InterPro" id="IPR007110">
    <property type="entry name" value="Ig-like_dom"/>
</dbReference>
<dbReference type="Proteomes" id="UP000601108">
    <property type="component" value="Unassembled WGS sequence"/>
</dbReference>